<name>A0A6A6XX07_9PLEO</name>
<dbReference type="OrthoDB" id="10376331at2759"/>
<evidence type="ECO:0000256" key="1">
    <source>
        <dbReference type="SAM" id="Phobius"/>
    </source>
</evidence>
<organism evidence="2 3">
    <name type="scientific">Melanomma pulvis-pyrius CBS 109.77</name>
    <dbReference type="NCBI Taxonomy" id="1314802"/>
    <lineage>
        <taxon>Eukaryota</taxon>
        <taxon>Fungi</taxon>
        <taxon>Dikarya</taxon>
        <taxon>Ascomycota</taxon>
        <taxon>Pezizomycotina</taxon>
        <taxon>Dothideomycetes</taxon>
        <taxon>Pleosporomycetidae</taxon>
        <taxon>Pleosporales</taxon>
        <taxon>Melanommataceae</taxon>
        <taxon>Melanomma</taxon>
    </lineage>
</organism>
<keyword evidence="1" id="KW-0812">Transmembrane</keyword>
<evidence type="ECO:0000313" key="3">
    <source>
        <dbReference type="Proteomes" id="UP000799757"/>
    </source>
</evidence>
<dbReference type="Proteomes" id="UP000799757">
    <property type="component" value="Unassembled WGS sequence"/>
</dbReference>
<keyword evidence="1" id="KW-1133">Transmembrane helix</keyword>
<keyword evidence="1" id="KW-0472">Membrane</keyword>
<accession>A0A6A6XX07</accession>
<proteinExistence type="predicted"/>
<evidence type="ECO:0000313" key="2">
    <source>
        <dbReference type="EMBL" id="KAF2801081.1"/>
    </source>
</evidence>
<sequence length="75" mass="8028">MPSVAPATVMRTMTRSFSSTPFARSAFTKAAPRHSVEWGAYPKRALGSSIFVAPSLAFFFGFPIACGWVANEVGV</sequence>
<keyword evidence="3" id="KW-1185">Reference proteome</keyword>
<feature type="transmembrane region" description="Helical" evidence="1">
    <location>
        <begin position="50"/>
        <end position="70"/>
    </location>
</feature>
<dbReference type="EMBL" id="MU001739">
    <property type="protein sequence ID" value="KAF2801081.1"/>
    <property type="molecule type" value="Genomic_DNA"/>
</dbReference>
<dbReference type="AlphaFoldDB" id="A0A6A6XX07"/>
<reference evidence="2" key="1">
    <citation type="journal article" date="2020" name="Stud. Mycol.">
        <title>101 Dothideomycetes genomes: a test case for predicting lifestyles and emergence of pathogens.</title>
        <authorList>
            <person name="Haridas S."/>
            <person name="Albert R."/>
            <person name="Binder M."/>
            <person name="Bloem J."/>
            <person name="Labutti K."/>
            <person name="Salamov A."/>
            <person name="Andreopoulos B."/>
            <person name="Baker S."/>
            <person name="Barry K."/>
            <person name="Bills G."/>
            <person name="Bluhm B."/>
            <person name="Cannon C."/>
            <person name="Castanera R."/>
            <person name="Culley D."/>
            <person name="Daum C."/>
            <person name="Ezra D."/>
            <person name="Gonzalez J."/>
            <person name="Henrissat B."/>
            <person name="Kuo A."/>
            <person name="Liang C."/>
            <person name="Lipzen A."/>
            <person name="Lutzoni F."/>
            <person name="Magnuson J."/>
            <person name="Mondo S."/>
            <person name="Nolan M."/>
            <person name="Ohm R."/>
            <person name="Pangilinan J."/>
            <person name="Park H.-J."/>
            <person name="Ramirez L."/>
            <person name="Alfaro M."/>
            <person name="Sun H."/>
            <person name="Tritt A."/>
            <person name="Yoshinaga Y."/>
            <person name="Zwiers L.-H."/>
            <person name="Turgeon B."/>
            <person name="Goodwin S."/>
            <person name="Spatafora J."/>
            <person name="Crous P."/>
            <person name="Grigoriev I."/>
        </authorList>
    </citation>
    <scope>NUCLEOTIDE SEQUENCE</scope>
    <source>
        <strain evidence="2">CBS 109.77</strain>
    </source>
</reference>
<gene>
    <name evidence="2" type="ORF">K505DRAFT_320034</name>
</gene>
<protein>
    <submittedName>
        <fullName evidence="2">Uncharacterized protein</fullName>
    </submittedName>
</protein>